<dbReference type="PANTHER" id="PTHR30204:SF98">
    <property type="entry name" value="HTH-TYPE TRANSCRIPTIONAL REGULATOR ADHR"/>
    <property type="match status" value="1"/>
</dbReference>
<evidence type="ECO:0000313" key="3">
    <source>
        <dbReference type="EMBL" id="OEU85842.1"/>
    </source>
</evidence>
<dbReference type="OrthoDB" id="5242095at2"/>
<gene>
    <name evidence="3" type="ORF">AN215_25965</name>
</gene>
<feature type="domain" description="HTH merR-type" evidence="2">
    <location>
        <begin position="1"/>
        <end position="70"/>
    </location>
</feature>
<dbReference type="Pfam" id="PF13411">
    <property type="entry name" value="MerR_1"/>
    <property type="match status" value="1"/>
</dbReference>
<proteinExistence type="predicted"/>
<dbReference type="STRING" id="933944.AN215_25965"/>
<dbReference type="PANTHER" id="PTHR30204">
    <property type="entry name" value="REDOX-CYCLING DRUG-SENSING TRANSCRIPTIONAL ACTIVATOR SOXR"/>
    <property type="match status" value="1"/>
</dbReference>
<dbReference type="Gene3D" id="1.10.1660.10">
    <property type="match status" value="1"/>
</dbReference>
<dbReference type="GO" id="GO:0003700">
    <property type="term" value="F:DNA-binding transcription factor activity"/>
    <property type="evidence" value="ECO:0007669"/>
    <property type="project" value="InterPro"/>
</dbReference>
<dbReference type="InterPro" id="IPR047057">
    <property type="entry name" value="MerR_fam"/>
</dbReference>
<evidence type="ECO:0000256" key="1">
    <source>
        <dbReference type="ARBA" id="ARBA00023125"/>
    </source>
</evidence>
<organism evidence="3 4">
    <name type="scientific">Streptomyces abyssalis</name>
    <dbReference type="NCBI Taxonomy" id="933944"/>
    <lineage>
        <taxon>Bacteria</taxon>
        <taxon>Bacillati</taxon>
        <taxon>Actinomycetota</taxon>
        <taxon>Actinomycetes</taxon>
        <taxon>Kitasatosporales</taxon>
        <taxon>Streptomycetaceae</taxon>
        <taxon>Streptomyces</taxon>
    </lineage>
</organism>
<name>A0A1E7JHB6_9ACTN</name>
<evidence type="ECO:0000259" key="2">
    <source>
        <dbReference type="PROSITE" id="PS50937"/>
    </source>
</evidence>
<dbReference type="RefSeq" id="WP_070010752.1">
    <property type="nucleotide sequence ID" value="NZ_LJGS01000039.1"/>
</dbReference>
<dbReference type="PROSITE" id="PS50937">
    <property type="entry name" value="HTH_MERR_2"/>
    <property type="match status" value="1"/>
</dbReference>
<keyword evidence="1" id="KW-0238">DNA-binding</keyword>
<dbReference type="PRINTS" id="PR00040">
    <property type="entry name" value="HTHMERR"/>
</dbReference>
<protein>
    <submittedName>
        <fullName evidence="3">Transcriptional regulator</fullName>
    </submittedName>
</protein>
<dbReference type="SMART" id="SM00422">
    <property type="entry name" value="HTH_MERR"/>
    <property type="match status" value="1"/>
</dbReference>
<dbReference type="Proteomes" id="UP000176087">
    <property type="component" value="Unassembled WGS sequence"/>
</dbReference>
<dbReference type="InterPro" id="IPR009061">
    <property type="entry name" value="DNA-bd_dom_put_sf"/>
</dbReference>
<accession>A0A1E7JHB6</accession>
<evidence type="ECO:0000313" key="4">
    <source>
        <dbReference type="Proteomes" id="UP000176087"/>
    </source>
</evidence>
<dbReference type="GO" id="GO:0003677">
    <property type="term" value="F:DNA binding"/>
    <property type="evidence" value="ECO:0007669"/>
    <property type="project" value="UniProtKB-KW"/>
</dbReference>
<dbReference type="AlphaFoldDB" id="A0A1E7JHB6"/>
<dbReference type="EMBL" id="LJGT01000041">
    <property type="protein sequence ID" value="OEU85842.1"/>
    <property type="molecule type" value="Genomic_DNA"/>
</dbReference>
<dbReference type="PATRIC" id="fig|933944.5.peg.4122"/>
<reference evidence="3 4" key="1">
    <citation type="journal article" date="2016" name="Front. Microbiol.">
        <title>Comparative Genomics Analysis of Streptomyces Species Reveals Their Adaptation to the Marine Environment and Their Diversity at the Genomic Level.</title>
        <authorList>
            <person name="Tian X."/>
            <person name="Zhang Z."/>
            <person name="Yang T."/>
            <person name="Chen M."/>
            <person name="Li J."/>
            <person name="Chen F."/>
            <person name="Yang J."/>
            <person name="Li W."/>
            <person name="Zhang B."/>
            <person name="Zhang Z."/>
            <person name="Wu J."/>
            <person name="Zhang C."/>
            <person name="Long L."/>
            <person name="Xiao J."/>
        </authorList>
    </citation>
    <scope>NUCLEOTIDE SEQUENCE [LARGE SCALE GENOMIC DNA]</scope>
    <source>
        <strain evidence="3 4">SCSIO 10390</strain>
    </source>
</reference>
<comment type="caution">
    <text evidence="3">The sequence shown here is derived from an EMBL/GenBank/DDBJ whole genome shotgun (WGS) entry which is preliminary data.</text>
</comment>
<dbReference type="InterPro" id="IPR000551">
    <property type="entry name" value="MerR-type_HTH_dom"/>
</dbReference>
<keyword evidence="4" id="KW-1185">Reference proteome</keyword>
<dbReference type="SUPFAM" id="SSF46955">
    <property type="entry name" value="Putative DNA-binding domain"/>
    <property type="match status" value="1"/>
</dbReference>
<sequence length="215" mass="23496">MRLAELSERSGISTATIKYYLREGLLPPGRRISTTQAEYDDPHLRRLRLIRALTQVGRLPVATVREVLSNVDDSSLDQHSRIGSAVWALPHGSQPAPEGQDEQDADLTAQALLEELGWGYSHAAGSASPAYRMLVRAIAALRRLGYPAATENLLPYARAAGQVATTDLELIAGYDDAEEQIEAAVACTVLYEPVLLSLRRLAEAEESNRRFGTKS</sequence>